<dbReference type="EMBL" id="JANRHA010000008">
    <property type="protein sequence ID" value="MDG3015586.1"/>
    <property type="molecule type" value="Genomic_DNA"/>
</dbReference>
<dbReference type="Gene3D" id="3.30.530.20">
    <property type="match status" value="1"/>
</dbReference>
<accession>A0A9X4M723</accession>
<name>A0A9X4M723_9ACTN</name>
<keyword evidence="2" id="KW-1185">Reference proteome</keyword>
<dbReference type="Pfam" id="PF10604">
    <property type="entry name" value="Polyketide_cyc2"/>
    <property type="match status" value="1"/>
</dbReference>
<dbReference type="Proteomes" id="UP001152755">
    <property type="component" value="Unassembled WGS sequence"/>
</dbReference>
<gene>
    <name evidence="1" type="ORF">NVS88_13580</name>
</gene>
<comment type="caution">
    <text evidence="1">The sequence shown here is derived from an EMBL/GenBank/DDBJ whole genome shotgun (WGS) entry which is preliminary data.</text>
</comment>
<dbReference type="InterPro" id="IPR023393">
    <property type="entry name" value="START-like_dom_sf"/>
</dbReference>
<proteinExistence type="predicted"/>
<sequence length="161" mass="17734">MTIDTLTASITIPAPAQVVFAVLADPANHVAIDGTGWVRESLDGALLTTPGQVFRMAMYRNNPNFPDGNYEMANQVQVFDPPHAISWKPGRDIAGDGTLQFGEWIWRYDLDQITPSETTVTLTYDWSAVPPPVREHIPFPPFAPDHLDNSLAHLAAIVKGR</sequence>
<protein>
    <submittedName>
        <fullName evidence="1">Polyketide cyclase</fullName>
    </submittedName>
</protein>
<dbReference type="AlphaFoldDB" id="A0A9X4M723"/>
<reference evidence="1" key="1">
    <citation type="submission" date="2022-08" db="EMBL/GenBank/DDBJ databases">
        <title>Genome analysis of Corynebacteriales strain.</title>
        <authorList>
            <person name="Lee S.D."/>
        </authorList>
    </citation>
    <scope>NUCLEOTIDE SEQUENCE</scope>
    <source>
        <strain evidence="1">D3-21</strain>
    </source>
</reference>
<evidence type="ECO:0000313" key="2">
    <source>
        <dbReference type="Proteomes" id="UP001152755"/>
    </source>
</evidence>
<dbReference type="InterPro" id="IPR019587">
    <property type="entry name" value="Polyketide_cyclase/dehydratase"/>
</dbReference>
<organism evidence="1 2">
    <name type="scientific">Speluncibacter jeojiensis</name>
    <dbReference type="NCBI Taxonomy" id="2710754"/>
    <lineage>
        <taxon>Bacteria</taxon>
        <taxon>Bacillati</taxon>
        <taxon>Actinomycetota</taxon>
        <taxon>Actinomycetes</taxon>
        <taxon>Mycobacteriales</taxon>
        <taxon>Speluncibacteraceae</taxon>
        <taxon>Speluncibacter</taxon>
    </lineage>
</organism>
<evidence type="ECO:0000313" key="1">
    <source>
        <dbReference type="EMBL" id="MDG3015586.1"/>
    </source>
</evidence>
<dbReference type="SUPFAM" id="SSF55961">
    <property type="entry name" value="Bet v1-like"/>
    <property type="match status" value="1"/>
</dbReference>
<dbReference type="RefSeq" id="WP_332520113.1">
    <property type="nucleotide sequence ID" value="NZ_JANRHA010000008.1"/>
</dbReference>